<evidence type="ECO:0000256" key="1">
    <source>
        <dbReference type="SAM" id="Phobius"/>
    </source>
</evidence>
<comment type="caution">
    <text evidence="2">The sequence shown here is derived from an EMBL/GenBank/DDBJ whole genome shotgun (WGS) entry which is preliminary data.</text>
</comment>
<proteinExistence type="predicted"/>
<keyword evidence="1" id="KW-0812">Transmembrane</keyword>
<gene>
    <name evidence="2" type="ORF">JYP53_00475</name>
</gene>
<feature type="transmembrane region" description="Helical" evidence="1">
    <location>
        <begin position="50"/>
        <end position="69"/>
    </location>
</feature>
<protein>
    <submittedName>
        <fullName evidence="2">Uncharacterized protein</fullName>
    </submittedName>
</protein>
<keyword evidence="3" id="KW-1185">Reference proteome</keyword>
<dbReference type="Proteomes" id="UP000664344">
    <property type="component" value="Unassembled WGS sequence"/>
</dbReference>
<evidence type="ECO:0000313" key="2">
    <source>
        <dbReference type="EMBL" id="MBN7768377.1"/>
    </source>
</evidence>
<accession>A0ABS3B9G2</accession>
<evidence type="ECO:0000313" key="3">
    <source>
        <dbReference type="Proteomes" id="UP000664344"/>
    </source>
</evidence>
<keyword evidence="1" id="KW-1133">Transmembrane helix</keyword>
<feature type="transmembrane region" description="Helical" evidence="1">
    <location>
        <begin position="24"/>
        <end position="44"/>
    </location>
</feature>
<keyword evidence="1" id="KW-0472">Membrane</keyword>
<reference evidence="2 3" key="1">
    <citation type="submission" date="2021-02" db="EMBL/GenBank/DDBJ databases">
        <title>PHA producing bacteria isolated from coastal sediment in Guangdong, Shenzhen.</title>
        <authorList>
            <person name="Zheng W."/>
            <person name="Yu S."/>
            <person name="Huang Y."/>
        </authorList>
    </citation>
    <scope>NUCLEOTIDE SEQUENCE [LARGE SCALE GENOMIC DNA]</scope>
    <source>
        <strain evidence="2 3">TN21-5</strain>
    </source>
</reference>
<organism evidence="2 3">
    <name type="scientific">Marinobacter daepoensis</name>
    <dbReference type="NCBI Taxonomy" id="262077"/>
    <lineage>
        <taxon>Bacteria</taxon>
        <taxon>Pseudomonadati</taxon>
        <taxon>Pseudomonadota</taxon>
        <taxon>Gammaproteobacteria</taxon>
        <taxon>Pseudomonadales</taxon>
        <taxon>Marinobacteraceae</taxon>
        <taxon>Marinobacter</taxon>
    </lineage>
</organism>
<sequence>MSGRYLTPEQDAQLRRWERWNRNYFVFAFVTLIVVLVFSSQLGLSSGDDWGSLGLILAALVTPIILFQLRLRCPACEAKIGWQAKLMAPDQCSSCGVFLRATTRSQK</sequence>
<name>A0ABS3B9G2_9GAMM</name>
<dbReference type="RefSeq" id="WP_029655122.1">
    <property type="nucleotide sequence ID" value="NZ_JAFKDB010000002.1"/>
</dbReference>
<dbReference type="EMBL" id="JAFKDB010000002">
    <property type="protein sequence ID" value="MBN7768377.1"/>
    <property type="molecule type" value="Genomic_DNA"/>
</dbReference>